<organism evidence="4 5">
    <name type="scientific">Paenarthrobacter ureafaciens</name>
    <dbReference type="NCBI Taxonomy" id="37931"/>
    <lineage>
        <taxon>Bacteria</taxon>
        <taxon>Bacillati</taxon>
        <taxon>Actinomycetota</taxon>
        <taxon>Actinomycetes</taxon>
        <taxon>Micrococcales</taxon>
        <taxon>Micrococcaceae</taxon>
        <taxon>Paenarthrobacter</taxon>
    </lineage>
</organism>
<keyword evidence="2" id="KW-0012">Acyltransferase</keyword>
<evidence type="ECO:0000313" key="5">
    <source>
        <dbReference type="Proteomes" id="UP001163293"/>
    </source>
</evidence>
<evidence type="ECO:0000313" key="4">
    <source>
        <dbReference type="EMBL" id="UYV97912.1"/>
    </source>
</evidence>
<evidence type="ECO:0000259" key="3">
    <source>
        <dbReference type="PROSITE" id="PS51186"/>
    </source>
</evidence>
<dbReference type="CDD" id="cd04301">
    <property type="entry name" value="NAT_SF"/>
    <property type="match status" value="1"/>
</dbReference>
<sequence>MAGPCNTGSGPMIRLAHSDDLGQLQTIERAAGEAFRSLGMDQIADDEPFPVDVLQEYVSAGRAWVYVDGLDYPVAYILVDVVDGNAHVEQVSVHPDQAHQGIGRELLHAARVWARGHGMHRQTLSTFRDVPWNAPYYRRLGFEVFDAGLWGPELTRLMEHEAELGLTRWPRVAMWRPVVPPA</sequence>
<dbReference type="Gene3D" id="3.40.630.30">
    <property type="match status" value="1"/>
</dbReference>
<dbReference type="AlphaFoldDB" id="A0AAX3ELE5"/>
<dbReference type="Proteomes" id="UP001163293">
    <property type="component" value="Chromosome"/>
</dbReference>
<dbReference type="Pfam" id="PF00583">
    <property type="entry name" value="Acetyltransf_1"/>
    <property type="match status" value="1"/>
</dbReference>
<reference evidence="4" key="1">
    <citation type="submission" date="2022-07" db="EMBL/GenBank/DDBJ databases">
        <authorList>
            <person name="Wu T."/>
        </authorList>
    </citation>
    <scope>NUCLEOTIDE SEQUENCE</scope>
    <source>
        <strain evidence="4">SD-1</strain>
    </source>
</reference>
<dbReference type="GO" id="GO:0016747">
    <property type="term" value="F:acyltransferase activity, transferring groups other than amino-acyl groups"/>
    <property type="evidence" value="ECO:0007669"/>
    <property type="project" value="InterPro"/>
</dbReference>
<evidence type="ECO:0000256" key="1">
    <source>
        <dbReference type="ARBA" id="ARBA00022679"/>
    </source>
</evidence>
<dbReference type="RefSeq" id="WP_225740067.1">
    <property type="nucleotide sequence ID" value="NZ_BDMH01000025.1"/>
</dbReference>
<keyword evidence="5" id="KW-1185">Reference proteome</keyword>
<protein>
    <submittedName>
        <fullName evidence="4">GNAT family N-acetyltransferase</fullName>
    </submittedName>
</protein>
<dbReference type="InterPro" id="IPR016181">
    <property type="entry name" value="Acyl_CoA_acyltransferase"/>
</dbReference>
<proteinExistence type="predicted"/>
<evidence type="ECO:0000256" key="2">
    <source>
        <dbReference type="ARBA" id="ARBA00023315"/>
    </source>
</evidence>
<name>A0AAX3ELE5_PAEUR</name>
<dbReference type="InterPro" id="IPR000182">
    <property type="entry name" value="GNAT_dom"/>
</dbReference>
<dbReference type="PANTHER" id="PTHR43800:SF1">
    <property type="entry name" value="PEPTIDYL-LYSINE N-ACETYLTRANSFERASE YJAB"/>
    <property type="match status" value="1"/>
</dbReference>
<dbReference type="PROSITE" id="PS51186">
    <property type="entry name" value="GNAT"/>
    <property type="match status" value="1"/>
</dbReference>
<gene>
    <name evidence="4" type="ORF">NL394_01290</name>
</gene>
<accession>A0AAX3ELE5</accession>
<dbReference type="SUPFAM" id="SSF55729">
    <property type="entry name" value="Acyl-CoA N-acyltransferases (Nat)"/>
    <property type="match status" value="1"/>
</dbReference>
<dbReference type="PANTHER" id="PTHR43800">
    <property type="entry name" value="PEPTIDYL-LYSINE N-ACETYLTRANSFERASE YJAB"/>
    <property type="match status" value="1"/>
</dbReference>
<feature type="domain" description="N-acetyltransferase" evidence="3">
    <location>
        <begin position="11"/>
        <end position="163"/>
    </location>
</feature>
<keyword evidence="1" id="KW-0808">Transferase</keyword>
<dbReference type="EMBL" id="CP101185">
    <property type="protein sequence ID" value="UYV97912.1"/>
    <property type="molecule type" value="Genomic_DNA"/>
</dbReference>